<dbReference type="GO" id="GO:0044781">
    <property type="term" value="P:bacterial-type flagellum organization"/>
    <property type="evidence" value="ECO:0007669"/>
    <property type="project" value="InterPro"/>
</dbReference>
<dbReference type="EMBL" id="VRLW01000001">
    <property type="protein sequence ID" value="KAA1260311.1"/>
    <property type="molecule type" value="Genomic_DNA"/>
</dbReference>
<keyword evidence="5 7" id="KW-0472">Membrane</keyword>
<comment type="caution">
    <text evidence="9">The sequence shown here is derived from an EMBL/GenBank/DDBJ whole genome shotgun (WGS) entry which is preliminary data.</text>
</comment>
<evidence type="ECO:0000256" key="2">
    <source>
        <dbReference type="ARBA" id="ARBA00022475"/>
    </source>
</evidence>
<dbReference type="AlphaFoldDB" id="A0A5B1CJ70"/>
<keyword evidence="8" id="KW-0732">Signal</keyword>
<evidence type="ECO:0000256" key="6">
    <source>
        <dbReference type="SAM" id="MobiDB-lite"/>
    </source>
</evidence>
<evidence type="ECO:0000256" key="4">
    <source>
        <dbReference type="ARBA" id="ARBA00022989"/>
    </source>
</evidence>
<name>A0A5B1CJ70_9BACT</name>
<keyword evidence="2" id="KW-1003">Cell membrane</keyword>
<dbReference type="OrthoDB" id="286691at2"/>
<evidence type="ECO:0000256" key="5">
    <source>
        <dbReference type="ARBA" id="ARBA00023136"/>
    </source>
</evidence>
<protein>
    <submittedName>
        <fullName evidence="9">Flagellar biosynthesis protein, FliO</fullName>
    </submittedName>
</protein>
<sequence precursor="true">MNRSIIVTCTLLLFAISSSIVSSPVVSSPVANGQDYNHQSFAGRENVEASVYGRPPDVAVASEPTKKSSFPKLLISNNSDGEPVTASESKNQFAAPLVTVTSSLAVVLGLFAALVWVSRKYGSKTMGGAIPNEVIQTLGTTPIDPRTRITMIRLGSRILVVAQTASGITPISEITDPEEVRNLTAHCIGDSKAKFTDTLKSIEREPAGDGFLGQPAAAPAPRTRGSLFTTA</sequence>
<feature type="chain" id="PRO_5022985198" evidence="8">
    <location>
        <begin position="28"/>
        <end position="231"/>
    </location>
</feature>
<evidence type="ECO:0000256" key="7">
    <source>
        <dbReference type="SAM" id="Phobius"/>
    </source>
</evidence>
<organism evidence="9 10">
    <name type="scientific">Rubripirellula obstinata</name>
    <dbReference type="NCBI Taxonomy" id="406547"/>
    <lineage>
        <taxon>Bacteria</taxon>
        <taxon>Pseudomonadati</taxon>
        <taxon>Planctomycetota</taxon>
        <taxon>Planctomycetia</taxon>
        <taxon>Pirellulales</taxon>
        <taxon>Pirellulaceae</taxon>
        <taxon>Rubripirellula</taxon>
    </lineage>
</organism>
<feature type="transmembrane region" description="Helical" evidence="7">
    <location>
        <begin position="93"/>
        <end position="117"/>
    </location>
</feature>
<reference evidence="9 10" key="1">
    <citation type="submission" date="2019-08" db="EMBL/GenBank/DDBJ databases">
        <title>Deep-cultivation of Planctomycetes and their phenomic and genomic characterization uncovers novel biology.</title>
        <authorList>
            <person name="Wiegand S."/>
            <person name="Jogler M."/>
            <person name="Boedeker C."/>
            <person name="Pinto D."/>
            <person name="Vollmers J."/>
            <person name="Rivas-Marin E."/>
            <person name="Kohn T."/>
            <person name="Peeters S.H."/>
            <person name="Heuer A."/>
            <person name="Rast P."/>
            <person name="Oberbeckmann S."/>
            <person name="Bunk B."/>
            <person name="Jeske O."/>
            <person name="Meyerdierks A."/>
            <person name="Storesund J.E."/>
            <person name="Kallscheuer N."/>
            <person name="Luecker S."/>
            <person name="Lage O.M."/>
            <person name="Pohl T."/>
            <person name="Merkel B.J."/>
            <person name="Hornburger P."/>
            <person name="Mueller R.-W."/>
            <person name="Bruemmer F."/>
            <person name="Labrenz M."/>
            <person name="Spormann A.M."/>
            <person name="Op Den Camp H."/>
            <person name="Overmann J."/>
            <person name="Amann R."/>
            <person name="Jetten M.S.M."/>
            <person name="Mascher T."/>
            <person name="Medema M.H."/>
            <person name="Devos D.P."/>
            <person name="Kaster A.-K."/>
            <person name="Ovreas L."/>
            <person name="Rohde M."/>
            <person name="Galperin M.Y."/>
            <person name="Jogler C."/>
        </authorList>
    </citation>
    <scope>NUCLEOTIDE SEQUENCE [LARGE SCALE GENOMIC DNA]</scope>
    <source>
        <strain evidence="9 10">LF1</strain>
    </source>
</reference>
<dbReference type="RefSeq" id="WP_068259449.1">
    <property type="nucleotide sequence ID" value="NZ_LWSK01000010.1"/>
</dbReference>
<dbReference type="Proteomes" id="UP000322699">
    <property type="component" value="Unassembled WGS sequence"/>
</dbReference>
<feature type="signal peptide" evidence="8">
    <location>
        <begin position="1"/>
        <end position="27"/>
    </location>
</feature>
<keyword evidence="4 7" id="KW-1133">Transmembrane helix</keyword>
<keyword evidence="9" id="KW-0282">Flagellum</keyword>
<evidence type="ECO:0000256" key="8">
    <source>
        <dbReference type="SAM" id="SignalP"/>
    </source>
</evidence>
<keyword evidence="9" id="KW-0966">Cell projection</keyword>
<keyword evidence="9" id="KW-0969">Cilium</keyword>
<evidence type="ECO:0000313" key="9">
    <source>
        <dbReference type="EMBL" id="KAA1260311.1"/>
    </source>
</evidence>
<feature type="region of interest" description="Disordered" evidence="6">
    <location>
        <begin position="206"/>
        <end position="231"/>
    </location>
</feature>
<proteinExistence type="predicted"/>
<keyword evidence="3 7" id="KW-0812">Transmembrane</keyword>
<accession>A0A5B1CJ70</accession>
<evidence type="ECO:0000313" key="10">
    <source>
        <dbReference type="Proteomes" id="UP000322699"/>
    </source>
</evidence>
<dbReference type="GO" id="GO:0016020">
    <property type="term" value="C:membrane"/>
    <property type="evidence" value="ECO:0007669"/>
    <property type="project" value="InterPro"/>
</dbReference>
<keyword evidence="10" id="KW-1185">Reference proteome</keyword>
<evidence type="ECO:0000256" key="3">
    <source>
        <dbReference type="ARBA" id="ARBA00022692"/>
    </source>
</evidence>
<dbReference type="Pfam" id="PF04347">
    <property type="entry name" value="FliO"/>
    <property type="match status" value="1"/>
</dbReference>
<dbReference type="InterPro" id="IPR022781">
    <property type="entry name" value="Flagellar_biosynth_FliO"/>
</dbReference>
<evidence type="ECO:0000256" key="1">
    <source>
        <dbReference type="ARBA" id="ARBA00004236"/>
    </source>
</evidence>
<comment type="subcellular location">
    <subcellularLocation>
        <location evidence="1">Cell membrane</location>
    </subcellularLocation>
</comment>
<gene>
    <name evidence="9" type="ORF">LF1_28500</name>
</gene>